<evidence type="ECO:0000313" key="1">
    <source>
        <dbReference type="EMBL" id="KAK7382560.1"/>
    </source>
</evidence>
<name>A0AAN9WWR3_PHACN</name>
<keyword evidence="2" id="KW-1185">Reference proteome</keyword>
<dbReference type="AlphaFoldDB" id="A0AAN9WWR3"/>
<accession>A0AAN9WWR3</accession>
<protein>
    <submittedName>
        <fullName evidence="1">Uncharacterized protein</fullName>
    </submittedName>
</protein>
<reference evidence="1 2" key="1">
    <citation type="submission" date="2024-01" db="EMBL/GenBank/DDBJ databases">
        <title>The genomes of 5 underutilized Papilionoideae crops provide insights into root nodulation and disease resistanc.</title>
        <authorList>
            <person name="Jiang F."/>
        </authorList>
    </citation>
    <scope>NUCLEOTIDE SEQUENCE [LARGE SCALE GENOMIC DNA]</scope>
    <source>
        <strain evidence="1">JINMINGXINNONG_FW02</strain>
        <tissue evidence="1">Leaves</tissue>
    </source>
</reference>
<sequence>MQVASSNDRGDIDTSILSLVAGGSIDLLKSSVDGESMSIVALPLEEEPASSLENDASLLCFPLLSFSLFGVRRTSRGRHRLSTSRDGGYGLYTQPTLPLKGPLFKSIQHVTGRCKILGHYICKRQKKDH</sequence>
<organism evidence="1 2">
    <name type="scientific">Phaseolus coccineus</name>
    <name type="common">Scarlet runner bean</name>
    <name type="synonym">Phaseolus multiflorus</name>
    <dbReference type="NCBI Taxonomy" id="3886"/>
    <lineage>
        <taxon>Eukaryota</taxon>
        <taxon>Viridiplantae</taxon>
        <taxon>Streptophyta</taxon>
        <taxon>Embryophyta</taxon>
        <taxon>Tracheophyta</taxon>
        <taxon>Spermatophyta</taxon>
        <taxon>Magnoliopsida</taxon>
        <taxon>eudicotyledons</taxon>
        <taxon>Gunneridae</taxon>
        <taxon>Pentapetalae</taxon>
        <taxon>rosids</taxon>
        <taxon>fabids</taxon>
        <taxon>Fabales</taxon>
        <taxon>Fabaceae</taxon>
        <taxon>Papilionoideae</taxon>
        <taxon>50 kb inversion clade</taxon>
        <taxon>NPAAA clade</taxon>
        <taxon>indigoferoid/millettioid clade</taxon>
        <taxon>Phaseoleae</taxon>
        <taxon>Phaseolus</taxon>
    </lineage>
</organism>
<gene>
    <name evidence="1" type="ORF">VNO80_01462</name>
</gene>
<comment type="caution">
    <text evidence="1">The sequence shown here is derived from an EMBL/GenBank/DDBJ whole genome shotgun (WGS) entry which is preliminary data.</text>
</comment>
<evidence type="ECO:0000313" key="2">
    <source>
        <dbReference type="Proteomes" id="UP001374584"/>
    </source>
</evidence>
<dbReference type="Proteomes" id="UP001374584">
    <property type="component" value="Unassembled WGS sequence"/>
</dbReference>
<proteinExistence type="predicted"/>
<dbReference type="EMBL" id="JAYMYR010000001">
    <property type="protein sequence ID" value="KAK7382560.1"/>
    <property type="molecule type" value="Genomic_DNA"/>
</dbReference>